<dbReference type="EMBL" id="KL198030">
    <property type="protein sequence ID" value="KDQ15943.1"/>
    <property type="molecule type" value="Genomic_DNA"/>
</dbReference>
<dbReference type="InParanoid" id="A0A067MJK2"/>
<keyword evidence="3" id="KW-1185">Reference proteome</keyword>
<feature type="compositionally biased region" description="Polar residues" evidence="1">
    <location>
        <begin position="518"/>
        <end position="527"/>
    </location>
</feature>
<evidence type="ECO:0000256" key="1">
    <source>
        <dbReference type="SAM" id="MobiDB-lite"/>
    </source>
</evidence>
<feature type="compositionally biased region" description="Basic and acidic residues" evidence="1">
    <location>
        <begin position="528"/>
        <end position="553"/>
    </location>
</feature>
<feature type="region of interest" description="Disordered" evidence="1">
    <location>
        <begin position="256"/>
        <end position="708"/>
    </location>
</feature>
<feature type="compositionally biased region" description="Basic and acidic residues" evidence="1">
    <location>
        <begin position="588"/>
        <end position="671"/>
    </location>
</feature>
<dbReference type="STRING" id="930990.A0A067MJK2"/>
<sequence>MATPQASPQLPILERNDVHKSAKCLETIVNALGEYSQLATLLAAVQKRLAKALREAAANRATSDTPANAMAASANIFEALGDVDAKFARILEKEYEGISSEIRKWFKKLAKEEKAHDEMAASANAKLKQAAQTYEKKAKKNVRDAGDDHNRYMNLLSSLGADVAHAKSAHTIFVSQHHTTSIFSVGSCLSRLADGEWVRSCEAVKKCAPAIGKVGEWRAFCEGVWSGNKPGDLVDLNAIEPRAQRVQEGETLEEVVQSLQMSLGPGSREPSDIESPHLSVPPPAAYGRRSESPMPMESPAFASAQLPSPQRQRARTPESPSVADSPRLQTRSPNISAGRRPTTAEDDSYFPPSPSRDRAPLPRSRAHTPLDSPELSTNHPPDPPPQDIDSTPEIPQRVIEEPRSLVNNPLTRPANPSTLSDQYPPGQGSRGTTTTDQSTTSERPSVASFQSSDFDSKSDLPTTKTNGREADLAAALPLSKSRDIEPIKELGSSSPTKGGVINTPETQPTAKPLKTPQRPASSPVTRSESTRSHVAAMRDKYAMAKKEPVRKIDAPISSSPPRDLPRLSNSVTHLATRYAPVESPTGNGRDRERERGGDRDRERERDRNREQDSTRYEDRVQGMTARERELQERMRALEKRERELAKKERSHTTREGEWSDPPRGDFLEHRPNNSAYSSPRSYSPTSPTTARPRYAAPPSSYSPINSSLLALPPIQPLNLNANASAKKDGQRTWMGKGLRRLSMPIGAAFSSVSSSSTDFSRNALGGRSGNSSATDLALRMPEMDVSSRRRSFEGRPKVGFSDYPVSATTVGRR</sequence>
<evidence type="ECO:0000313" key="3">
    <source>
        <dbReference type="Proteomes" id="UP000027195"/>
    </source>
</evidence>
<protein>
    <recommendedName>
        <fullName evidence="4">IMD domain-containing protein</fullName>
    </recommendedName>
</protein>
<feature type="compositionally biased region" description="Low complexity" evidence="1">
    <location>
        <begin position="426"/>
        <end position="441"/>
    </location>
</feature>
<accession>A0A067MJK2</accession>
<feature type="compositionally biased region" description="Polar residues" evidence="1">
    <location>
        <begin position="405"/>
        <end position="421"/>
    </location>
</feature>
<evidence type="ECO:0000313" key="2">
    <source>
        <dbReference type="EMBL" id="KDQ15943.1"/>
    </source>
</evidence>
<dbReference type="AlphaFoldDB" id="A0A067MJK2"/>
<dbReference type="HOGENOM" id="CLU_012567_0_0_1"/>
<dbReference type="Proteomes" id="UP000027195">
    <property type="component" value="Unassembled WGS sequence"/>
</dbReference>
<feature type="region of interest" description="Disordered" evidence="1">
    <location>
        <begin position="750"/>
        <end position="798"/>
    </location>
</feature>
<organism evidence="2 3">
    <name type="scientific">Botryobasidium botryosum (strain FD-172 SS1)</name>
    <dbReference type="NCBI Taxonomy" id="930990"/>
    <lineage>
        <taxon>Eukaryota</taxon>
        <taxon>Fungi</taxon>
        <taxon>Dikarya</taxon>
        <taxon>Basidiomycota</taxon>
        <taxon>Agaricomycotina</taxon>
        <taxon>Agaricomycetes</taxon>
        <taxon>Cantharellales</taxon>
        <taxon>Botryobasidiaceae</taxon>
        <taxon>Botryobasidium</taxon>
    </lineage>
</organism>
<feature type="compositionally biased region" description="Low complexity" evidence="1">
    <location>
        <begin position="672"/>
        <end position="707"/>
    </location>
</feature>
<feature type="compositionally biased region" description="Basic and acidic residues" evidence="1">
    <location>
        <begin position="781"/>
        <end position="796"/>
    </location>
</feature>
<gene>
    <name evidence="2" type="ORF">BOTBODRAFT_173603</name>
</gene>
<dbReference type="OrthoDB" id="2450055at2759"/>
<name>A0A067MJK2_BOTB1</name>
<reference evidence="3" key="1">
    <citation type="journal article" date="2014" name="Proc. Natl. Acad. Sci. U.S.A.">
        <title>Extensive sampling of basidiomycete genomes demonstrates inadequacy of the white-rot/brown-rot paradigm for wood decay fungi.</title>
        <authorList>
            <person name="Riley R."/>
            <person name="Salamov A.A."/>
            <person name="Brown D.W."/>
            <person name="Nagy L.G."/>
            <person name="Floudas D."/>
            <person name="Held B.W."/>
            <person name="Levasseur A."/>
            <person name="Lombard V."/>
            <person name="Morin E."/>
            <person name="Otillar R."/>
            <person name="Lindquist E.A."/>
            <person name="Sun H."/>
            <person name="LaButti K.M."/>
            <person name="Schmutz J."/>
            <person name="Jabbour D."/>
            <person name="Luo H."/>
            <person name="Baker S.E."/>
            <person name="Pisabarro A.G."/>
            <person name="Walton J.D."/>
            <person name="Blanchette R.A."/>
            <person name="Henrissat B."/>
            <person name="Martin F."/>
            <person name="Cullen D."/>
            <person name="Hibbett D.S."/>
            <person name="Grigoriev I.V."/>
        </authorList>
    </citation>
    <scope>NUCLEOTIDE SEQUENCE [LARGE SCALE GENOMIC DNA]</scope>
    <source>
        <strain evidence="3">FD-172 SS1</strain>
    </source>
</reference>
<proteinExistence type="predicted"/>
<evidence type="ECO:0008006" key="4">
    <source>
        <dbReference type="Google" id="ProtNLM"/>
    </source>
</evidence>